<comment type="caution">
    <text evidence="2">The sequence shown here is derived from an EMBL/GenBank/DDBJ whole genome shotgun (WGS) entry which is preliminary data.</text>
</comment>
<dbReference type="AlphaFoldDB" id="A0A0R3KV18"/>
<dbReference type="STRING" id="280332.CQ12_12610"/>
<evidence type="ECO:0000313" key="2">
    <source>
        <dbReference type="EMBL" id="KRQ96898.1"/>
    </source>
</evidence>
<reference evidence="2 3" key="1">
    <citation type="submission" date="2014-03" db="EMBL/GenBank/DDBJ databases">
        <title>Bradyrhizobium valentinum sp. nov., isolated from effective nodules of Lupinus mariae-josephae, a lupine endemic of basic-lime soils in Eastern Spain.</title>
        <authorList>
            <person name="Duran D."/>
            <person name="Rey L."/>
            <person name="Navarro A."/>
            <person name="Busquets A."/>
            <person name="Imperial J."/>
            <person name="Ruiz-Argueso T."/>
        </authorList>
    </citation>
    <scope>NUCLEOTIDE SEQUENCE [LARGE SCALE GENOMIC DNA]</scope>
    <source>
        <strain evidence="2 3">PAC68</strain>
    </source>
</reference>
<gene>
    <name evidence="2" type="ORF">CQ12_12610</name>
</gene>
<evidence type="ECO:0000256" key="1">
    <source>
        <dbReference type="SAM" id="SignalP"/>
    </source>
</evidence>
<dbReference type="Proteomes" id="UP000050863">
    <property type="component" value="Unassembled WGS sequence"/>
</dbReference>
<feature type="signal peptide" evidence="1">
    <location>
        <begin position="1"/>
        <end position="19"/>
    </location>
</feature>
<organism evidence="2 3">
    <name type="scientific">Bradyrhizobium jicamae</name>
    <dbReference type="NCBI Taxonomy" id="280332"/>
    <lineage>
        <taxon>Bacteria</taxon>
        <taxon>Pseudomonadati</taxon>
        <taxon>Pseudomonadota</taxon>
        <taxon>Alphaproteobacteria</taxon>
        <taxon>Hyphomicrobiales</taxon>
        <taxon>Nitrobacteraceae</taxon>
        <taxon>Bradyrhizobium</taxon>
    </lineage>
</organism>
<accession>A0A0R3KV18</accession>
<name>A0A0R3KV18_9BRAD</name>
<keyword evidence="1" id="KW-0732">Signal</keyword>
<sequence length="317" mass="34497">MRIVIASILIWGSAVLAHAAELDLPNSKLITTSDPCRVKISAKPVAPLQISRRGAVYVIKHVHNACRLLASAGDEGSRSDSIRADLYDSIIGPIYRAHPNIALASQRQAIAKTFHATPRDIERIPAIRLNDEIARLQKDIAKLGGDRVDRSVDQSAATKALEPFIDAAAELSFASQVALDAYPDLFAKMLEAVPEQPRAAESDAAFRKGAPPQGSVRLSDAALALVQSFMREVRRIPGNEQVAHIGWTREQKSKRPGDREWSNSGAGWYLGAFRKTEVPPDVIDTVRGIEIIFTAEDPAAIAGKTFDATKRGLFVHD</sequence>
<keyword evidence="3" id="KW-1185">Reference proteome</keyword>
<feature type="chain" id="PRO_5006442496" evidence="1">
    <location>
        <begin position="20"/>
        <end position="317"/>
    </location>
</feature>
<proteinExistence type="predicted"/>
<dbReference type="EMBL" id="LLXZ01000194">
    <property type="protein sequence ID" value="KRQ96898.1"/>
    <property type="molecule type" value="Genomic_DNA"/>
</dbReference>
<evidence type="ECO:0000313" key="3">
    <source>
        <dbReference type="Proteomes" id="UP000050863"/>
    </source>
</evidence>
<protein>
    <submittedName>
        <fullName evidence="2">Uncharacterized protein</fullName>
    </submittedName>
</protein>